<protein>
    <submittedName>
        <fullName evidence="1">Uncharacterized protein</fullName>
    </submittedName>
</protein>
<proteinExistence type="predicted"/>
<dbReference type="Proteomes" id="UP000265520">
    <property type="component" value="Unassembled WGS sequence"/>
</dbReference>
<feature type="non-terminal residue" evidence="1">
    <location>
        <position position="1"/>
    </location>
</feature>
<keyword evidence="2" id="KW-1185">Reference proteome</keyword>
<evidence type="ECO:0000313" key="1">
    <source>
        <dbReference type="EMBL" id="MCI79451.1"/>
    </source>
</evidence>
<feature type="non-terminal residue" evidence="1">
    <location>
        <position position="74"/>
    </location>
</feature>
<accession>A0A392UX36</accession>
<reference evidence="1 2" key="1">
    <citation type="journal article" date="2018" name="Front. Plant Sci.">
        <title>Red Clover (Trifolium pratense) and Zigzag Clover (T. medium) - A Picture of Genomic Similarities and Differences.</title>
        <authorList>
            <person name="Dluhosova J."/>
            <person name="Istvanek J."/>
            <person name="Nedelnik J."/>
            <person name="Repkova J."/>
        </authorList>
    </citation>
    <scope>NUCLEOTIDE SEQUENCE [LARGE SCALE GENOMIC DNA]</scope>
    <source>
        <strain evidence="2">cv. 10/8</strain>
        <tissue evidence="1">Leaf</tissue>
    </source>
</reference>
<dbReference type="AlphaFoldDB" id="A0A392UX36"/>
<comment type="caution">
    <text evidence="1">The sequence shown here is derived from an EMBL/GenBank/DDBJ whole genome shotgun (WGS) entry which is preliminary data.</text>
</comment>
<name>A0A392UX36_9FABA</name>
<evidence type="ECO:0000313" key="2">
    <source>
        <dbReference type="Proteomes" id="UP000265520"/>
    </source>
</evidence>
<dbReference type="EMBL" id="LXQA010973888">
    <property type="protein sequence ID" value="MCI79451.1"/>
    <property type="molecule type" value="Genomic_DNA"/>
</dbReference>
<organism evidence="1 2">
    <name type="scientific">Trifolium medium</name>
    <dbReference type="NCBI Taxonomy" id="97028"/>
    <lineage>
        <taxon>Eukaryota</taxon>
        <taxon>Viridiplantae</taxon>
        <taxon>Streptophyta</taxon>
        <taxon>Embryophyta</taxon>
        <taxon>Tracheophyta</taxon>
        <taxon>Spermatophyta</taxon>
        <taxon>Magnoliopsida</taxon>
        <taxon>eudicotyledons</taxon>
        <taxon>Gunneridae</taxon>
        <taxon>Pentapetalae</taxon>
        <taxon>rosids</taxon>
        <taxon>fabids</taxon>
        <taxon>Fabales</taxon>
        <taxon>Fabaceae</taxon>
        <taxon>Papilionoideae</taxon>
        <taxon>50 kb inversion clade</taxon>
        <taxon>NPAAA clade</taxon>
        <taxon>Hologalegina</taxon>
        <taxon>IRL clade</taxon>
        <taxon>Trifolieae</taxon>
        <taxon>Trifolium</taxon>
    </lineage>
</organism>
<sequence length="74" mass="8063">RKKAMKHFGEGSLVTLPLSGHLVEALPPVEQGLREGVSVRAFVYPSRPLGGPKTEVEALTKLLKKTSLREEKAV</sequence>